<feature type="transmembrane region" description="Helical" evidence="12">
    <location>
        <begin position="255"/>
        <end position="275"/>
    </location>
</feature>
<feature type="transmembrane region" description="Helical" evidence="12">
    <location>
        <begin position="312"/>
        <end position="332"/>
    </location>
</feature>
<feature type="transmembrane region" description="Helical" evidence="12">
    <location>
        <begin position="182"/>
        <end position="200"/>
    </location>
</feature>
<evidence type="ECO:0000256" key="5">
    <source>
        <dbReference type="ARBA" id="ARBA00022989"/>
    </source>
</evidence>
<dbReference type="InterPro" id="IPR003780">
    <property type="entry name" value="COX15/CtaA_fam"/>
</dbReference>
<evidence type="ECO:0000256" key="6">
    <source>
        <dbReference type="ARBA" id="ARBA00023002"/>
    </source>
</evidence>
<evidence type="ECO:0000256" key="8">
    <source>
        <dbReference type="ARBA" id="ARBA00023133"/>
    </source>
</evidence>
<name>A0A364NQV8_9GAMM</name>
<dbReference type="EMBL" id="QKRX01000002">
    <property type="protein sequence ID" value="RAU19275.1"/>
    <property type="molecule type" value="Genomic_DNA"/>
</dbReference>
<keyword evidence="6" id="KW-0560">Oxidoreductase</keyword>
<evidence type="ECO:0000313" key="14">
    <source>
        <dbReference type="Proteomes" id="UP000250744"/>
    </source>
</evidence>
<dbReference type="InterPro" id="IPR050450">
    <property type="entry name" value="COX15/CtaA_HemeA_synthase"/>
</dbReference>
<keyword evidence="3 12" id="KW-0812">Transmembrane</keyword>
<evidence type="ECO:0000256" key="2">
    <source>
        <dbReference type="ARBA" id="ARBA00022475"/>
    </source>
</evidence>
<evidence type="ECO:0000256" key="4">
    <source>
        <dbReference type="ARBA" id="ARBA00022723"/>
    </source>
</evidence>
<comment type="caution">
    <text evidence="13">The sequence shown here is derived from an EMBL/GenBank/DDBJ whole genome shotgun (WGS) entry which is preliminary data.</text>
</comment>
<keyword evidence="2" id="KW-1003">Cell membrane</keyword>
<evidence type="ECO:0000256" key="7">
    <source>
        <dbReference type="ARBA" id="ARBA00023004"/>
    </source>
</evidence>
<feature type="transmembrane region" description="Helical" evidence="12">
    <location>
        <begin position="85"/>
        <end position="105"/>
    </location>
</feature>
<keyword evidence="9 12" id="KW-0472">Membrane</keyword>
<keyword evidence="10" id="KW-1015">Disulfide bond</keyword>
<dbReference type="GO" id="GO:0016020">
    <property type="term" value="C:membrane"/>
    <property type="evidence" value="ECO:0007669"/>
    <property type="project" value="UniProtKB-SubCell"/>
</dbReference>
<dbReference type="GO" id="GO:0046872">
    <property type="term" value="F:metal ion binding"/>
    <property type="evidence" value="ECO:0007669"/>
    <property type="project" value="UniProtKB-KW"/>
</dbReference>
<keyword evidence="7" id="KW-0408">Iron</keyword>
<gene>
    <name evidence="13" type="ORF">DN062_03145</name>
</gene>
<dbReference type="OrthoDB" id="1447144at2"/>
<evidence type="ECO:0000256" key="1">
    <source>
        <dbReference type="ARBA" id="ARBA00004141"/>
    </source>
</evidence>
<keyword evidence="4" id="KW-0479">Metal-binding</keyword>
<dbReference type="Pfam" id="PF02628">
    <property type="entry name" value="COX15-CtaA"/>
    <property type="match status" value="1"/>
</dbReference>
<evidence type="ECO:0000256" key="9">
    <source>
        <dbReference type="ARBA" id="ARBA00023136"/>
    </source>
</evidence>
<reference evidence="13 14" key="1">
    <citation type="submission" date="2018-06" db="EMBL/GenBank/DDBJ databases">
        <title>Nitrincola tibetense sp. nov., isolated from Lake XuguoCo on Tibetan Plateau.</title>
        <authorList>
            <person name="Xing P."/>
        </authorList>
    </citation>
    <scope>NUCLEOTIDE SEQUENCE [LARGE SCALE GENOMIC DNA]</scope>
    <source>
        <strain evidence="14">xg18</strain>
    </source>
</reference>
<sequence>MDSNSFSYESSLAKLNMAMRLSSVGIVFTFIVILVGVWTRLVDAGLGCPDWPGCYGALVVPNAERASDFAPHIPLDPFKAWVEMIHRYLASSLGLLAIVLVVLAWKNRHLRGYPVAVSVLLLLVICIQGAFGALTVTLKLWPQVVTLHLLGGFTVLAIFFWLRCRLGACQHQQFKRSSLPRVWWAAILILTLQVALGGWTSSNYAGIACTGFPTCNNEWWPSYMDFNEGFHITQEVGPNYLYGQLHAGARTAIHYTHRIGALGVGIALLMLWNFGRTKQPSIKGITQLMLGIYALQITLGIVLVLFSLPLSVALMHTAGAAILLLCLLRTGWRLAITQVSYSPVTYRKVSHA</sequence>
<evidence type="ECO:0000313" key="13">
    <source>
        <dbReference type="EMBL" id="RAU19275.1"/>
    </source>
</evidence>
<feature type="transmembrane region" description="Helical" evidence="12">
    <location>
        <begin position="112"/>
        <end position="134"/>
    </location>
</feature>
<dbReference type="GO" id="GO:0016491">
    <property type="term" value="F:oxidoreductase activity"/>
    <property type="evidence" value="ECO:0007669"/>
    <property type="project" value="UniProtKB-KW"/>
</dbReference>
<dbReference type="GO" id="GO:0006784">
    <property type="term" value="P:heme A biosynthetic process"/>
    <property type="evidence" value="ECO:0007669"/>
    <property type="project" value="InterPro"/>
</dbReference>
<evidence type="ECO:0000256" key="10">
    <source>
        <dbReference type="ARBA" id="ARBA00023157"/>
    </source>
</evidence>
<protein>
    <submittedName>
        <fullName evidence="13">Heme A synthase</fullName>
    </submittedName>
</protein>
<keyword evidence="5 12" id="KW-1133">Transmembrane helix</keyword>
<dbReference type="PANTHER" id="PTHR35457">
    <property type="entry name" value="HEME A SYNTHASE"/>
    <property type="match status" value="1"/>
</dbReference>
<evidence type="ECO:0000256" key="12">
    <source>
        <dbReference type="SAM" id="Phobius"/>
    </source>
</evidence>
<keyword evidence="8" id="KW-0350">Heme biosynthesis</keyword>
<comment type="subcellular location">
    <subcellularLocation>
        <location evidence="1">Membrane</location>
        <topology evidence="1">Multi-pass membrane protein</topology>
    </subcellularLocation>
</comment>
<feature type="transmembrane region" description="Helical" evidence="12">
    <location>
        <begin position="21"/>
        <end position="41"/>
    </location>
</feature>
<keyword evidence="14" id="KW-1185">Reference proteome</keyword>
<dbReference type="PANTHER" id="PTHR35457:SF1">
    <property type="entry name" value="HEME A SYNTHASE"/>
    <property type="match status" value="1"/>
</dbReference>
<proteinExistence type="predicted"/>
<accession>A0A364NQV8</accession>
<organism evidence="13 14">
    <name type="scientific">Nitrincola tibetensis</name>
    <dbReference type="NCBI Taxonomy" id="2219697"/>
    <lineage>
        <taxon>Bacteria</taxon>
        <taxon>Pseudomonadati</taxon>
        <taxon>Pseudomonadota</taxon>
        <taxon>Gammaproteobacteria</taxon>
        <taxon>Oceanospirillales</taxon>
        <taxon>Oceanospirillaceae</taxon>
        <taxon>Nitrincola</taxon>
    </lineage>
</organism>
<evidence type="ECO:0000256" key="3">
    <source>
        <dbReference type="ARBA" id="ARBA00022692"/>
    </source>
</evidence>
<feature type="transmembrane region" description="Helical" evidence="12">
    <location>
        <begin position="287"/>
        <end position="306"/>
    </location>
</feature>
<dbReference type="AlphaFoldDB" id="A0A364NQV8"/>
<dbReference type="Proteomes" id="UP000250744">
    <property type="component" value="Unassembled WGS sequence"/>
</dbReference>
<dbReference type="RefSeq" id="WP_112157456.1">
    <property type="nucleotide sequence ID" value="NZ_QKRX01000002.1"/>
</dbReference>
<comment type="pathway">
    <text evidence="11">Porphyrin-containing compound metabolism.</text>
</comment>
<evidence type="ECO:0000256" key="11">
    <source>
        <dbReference type="ARBA" id="ARBA00023444"/>
    </source>
</evidence>
<feature type="transmembrane region" description="Helical" evidence="12">
    <location>
        <begin position="140"/>
        <end position="162"/>
    </location>
</feature>